<reference evidence="1 2" key="1">
    <citation type="journal article" date="2019" name="Commun. Biol.">
        <title>The bagworm genome reveals a unique fibroin gene that provides high tensile strength.</title>
        <authorList>
            <person name="Kono N."/>
            <person name="Nakamura H."/>
            <person name="Ohtoshi R."/>
            <person name="Tomita M."/>
            <person name="Numata K."/>
            <person name="Arakawa K."/>
        </authorList>
    </citation>
    <scope>NUCLEOTIDE SEQUENCE [LARGE SCALE GENOMIC DNA]</scope>
</reference>
<evidence type="ECO:0000313" key="2">
    <source>
        <dbReference type="Proteomes" id="UP000299102"/>
    </source>
</evidence>
<accession>A0A4C1UVH1</accession>
<protein>
    <submittedName>
        <fullName evidence="1">Uncharacterized protein</fullName>
    </submittedName>
</protein>
<sequence length="92" mass="9951">MRTGIIVVQDDTRIRYEPAPRPKVQTLQTEMKTSRACSVTTVETDAASVAYSKVPNTTIVDVDRPPATTGHGRCYHLAGAAWAYVASPSGRC</sequence>
<name>A0A4C1UVH1_EUMVA</name>
<proteinExistence type="predicted"/>
<gene>
    <name evidence="1" type="ORF">EVAR_20887_1</name>
</gene>
<organism evidence="1 2">
    <name type="scientific">Eumeta variegata</name>
    <name type="common">Bagworm moth</name>
    <name type="synonym">Eumeta japonica</name>
    <dbReference type="NCBI Taxonomy" id="151549"/>
    <lineage>
        <taxon>Eukaryota</taxon>
        <taxon>Metazoa</taxon>
        <taxon>Ecdysozoa</taxon>
        <taxon>Arthropoda</taxon>
        <taxon>Hexapoda</taxon>
        <taxon>Insecta</taxon>
        <taxon>Pterygota</taxon>
        <taxon>Neoptera</taxon>
        <taxon>Endopterygota</taxon>
        <taxon>Lepidoptera</taxon>
        <taxon>Glossata</taxon>
        <taxon>Ditrysia</taxon>
        <taxon>Tineoidea</taxon>
        <taxon>Psychidae</taxon>
        <taxon>Oiketicinae</taxon>
        <taxon>Eumeta</taxon>
    </lineage>
</organism>
<dbReference type="Proteomes" id="UP000299102">
    <property type="component" value="Unassembled WGS sequence"/>
</dbReference>
<dbReference type="AlphaFoldDB" id="A0A4C1UVH1"/>
<comment type="caution">
    <text evidence="1">The sequence shown here is derived from an EMBL/GenBank/DDBJ whole genome shotgun (WGS) entry which is preliminary data.</text>
</comment>
<keyword evidence="2" id="KW-1185">Reference proteome</keyword>
<dbReference type="EMBL" id="BGZK01000233">
    <property type="protein sequence ID" value="GBP30435.1"/>
    <property type="molecule type" value="Genomic_DNA"/>
</dbReference>
<evidence type="ECO:0000313" key="1">
    <source>
        <dbReference type="EMBL" id="GBP30435.1"/>
    </source>
</evidence>